<dbReference type="PROSITE" id="PS50949">
    <property type="entry name" value="HTH_GNTR"/>
    <property type="match status" value="1"/>
</dbReference>
<keyword evidence="2" id="KW-0663">Pyridoxal phosphate</keyword>
<dbReference type="PANTHER" id="PTHR46577">
    <property type="entry name" value="HTH-TYPE TRANSCRIPTIONAL REGULATORY PROTEIN GABR"/>
    <property type="match status" value="1"/>
</dbReference>
<dbReference type="InterPro" id="IPR051446">
    <property type="entry name" value="HTH_trans_reg/aminotransferase"/>
</dbReference>
<comment type="similarity">
    <text evidence="1">In the C-terminal section; belongs to the class-I pyridoxal-phosphate-dependent aminotransferase family.</text>
</comment>
<accession>A0A2V4I0I0</accession>
<dbReference type="GO" id="GO:0003677">
    <property type="term" value="F:DNA binding"/>
    <property type="evidence" value="ECO:0007669"/>
    <property type="project" value="UniProtKB-KW"/>
</dbReference>
<dbReference type="InterPro" id="IPR036388">
    <property type="entry name" value="WH-like_DNA-bd_sf"/>
</dbReference>
<dbReference type="InterPro" id="IPR015424">
    <property type="entry name" value="PyrdxlP-dep_Trfase"/>
</dbReference>
<evidence type="ECO:0000256" key="4">
    <source>
        <dbReference type="ARBA" id="ARBA00023125"/>
    </source>
</evidence>
<dbReference type="SUPFAM" id="SSF53383">
    <property type="entry name" value="PLP-dependent transferases"/>
    <property type="match status" value="1"/>
</dbReference>
<dbReference type="AlphaFoldDB" id="A0A2V4I0I0"/>
<dbReference type="InterPro" id="IPR015422">
    <property type="entry name" value="PyrdxlP-dep_Trfase_small"/>
</dbReference>
<dbReference type="InterPro" id="IPR000524">
    <property type="entry name" value="Tscrpt_reg_HTH_GntR"/>
</dbReference>
<keyword evidence="3" id="KW-0805">Transcription regulation</keyword>
<evidence type="ECO:0000256" key="3">
    <source>
        <dbReference type="ARBA" id="ARBA00023015"/>
    </source>
</evidence>
<reference evidence="7 8" key="1">
    <citation type="submission" date="2018-06" db="EMBL/GenBank/DDBJ databases">
        <title>Pseudomonas diversity within urban Lake Michigan freshwaters.</title>
        <authorList>
            <person name="Batrich M."/>
            <person name="Hatzopoulos T."/>
            <person name="Putonti C."/>
        </authorList>
    </citation>
    <scope>NUCLEOTIDE SEQUENCE [LARGE SCALE GENOMIC DNA]</scope>
    <source>
        <strain evidence="7 8">LBp-160603</strain>
    </source>
</reference>
<keyword evidence="4" id="KW-0238">DNA-binding</keyword>
<organism evidence="7 8">
    <name type="scientific">Pseudomonas soli</name>
    <dbReference type="NCBI Taxonomy" id="1306993"/>
    <lineage>
        <taxon>Bacteria</taxon>
        <taxon>Pseudomonadati</taxon>
        <taxon>Pseudomonadota</taxon>
        <taxon>Gammaproteobacteria</taxon>
        <taxon>Pseudomonadales</taxon>
        <taxon>Pseudomonadaceae</taxon>
        <taxon>Pseudomonas</taxon>
    </lineage>
</organism>
<dbReference type="RefSeq" id="WP_110699298.1">
    <property type="nucleotide sequence ID" value="NZ_CP151184.1"/>
</dbReference>
<dbReference type="CDD" id="cd00609">
    <property type="entry name" value="AAT_like"/>
    <property type="match status" value="1"/>
</dbReference>
<protein>
    <submittedName>
        <fullName evidence="7">GntR family transcriptional regulator</fullName>
    </submittedName>
</protein>
<dbReference type="InterPro" id="IPR015421">
    <property type="entry name" value="PyrdxlP-dep_Trfase_major"/>
</dbReference>
<comment type="caution">
    <text evidence="7">The sequence shown here is derived from an EMBL/GenBank/DDBJ whole genome shotgun (WGS) entry which is preliminary data.</text>
</comment>
<dbReference type="InterPro" id="IPR004839">
    <property type="entry name" value="Aminotransferase_I/II_large"/>
</dbReference>
<evidence type="ECO:0000256" key="5">
    <source>
        <dbReference type="ARBA" id="ARBA00023163"/>
    </source>
</evidence>
<dbReference type="InterPro" id="IPR036390">
    <property type="entry name" value="WH_DNA-bd_sf"/>
</dbReference>
<dbReference type="Proteomes" id="UP000247620">
    <property type="component" value="Unassembled WGS sequence"/>
</dbReference>
<dbReference type="GO" id="GO:0030170">
    <property type="term" value="F:pyridoxal phosphate binding"/>
    <property type="evidence" value="ECO:0007669"/>
    <property type="project" value="InterPro"/>
</dbReference>
<name>A0A2V4I0I0_9PSED</name>
<dbReference type="SUPFAM" id="SSF46785">
    <property type="entry name" value="Winged helix' DNA-binding domain"/>
    <property type="match status" value="1"/>
</dbReference>
<dbReference type="GO" id="GO:0003700">
    <property type="term" value="F:DNA-binding transcription factor activity"/>
    <property type="evidence" value="ECO:0007669"/>
    <property type="project" value="InterPro"/>
</dbReference>
<dbReference type="Pfam" id="PF00155">
    <property type="entry name" value="Aminotran_1_2"/>
    <property type="match status" value="1"/>
</dbReference>
<gene>
    <name evidence="7" type="ORF">DMX07_08710</name>
</gene>
<sequence>MDTAQTPRFTYQKVHRYLSAWLDARAPELAHRLPSLRDVARHLNVSLSSSKQAFALLEAQGRIQARPKVGYFSVAGAASSRLPPALSLIDRLYASARQPGMLALSSDSPTMLASLEGPLLSVERELLRQLPRADAPPFAPFGEPALREALARCYSRGVDDHWQADQVFVGADWRSVFELALRTLLPRGAWVLVESPCSWLVLRLLQAAGMQIVEAPLGADGRFDLQAVARVFSEKPIRAAVLSSTVNIPQGGAMPIQDKQHLCALLAEHQAWLIENDSYGALCEAAAGQRYRDHADPERLLVLAGFDKCIGAEAPFGYLLCRGAASSLAQAFLAQGFRLPSYRQQAVARLLSTGSLARHQGQLIRHLARSRQRMAQLLERHAADCLRLTMPVAGATFWLQAVRPVDMQAVCKQLLDQGVVIVPGALFSQAGFWRDHLRLSFTVDWQLDIEAALVKLARAIRQAPQLP</sequence>
<dbReference type="Gene3D" id="1.10.10.10">
    <property type="entry name" value="Winged helix-like DNA-binding domain superfamily/Winged helix DNA-binding domain"/>
    <property type="match status" value="1"/>
</dbReference>
<dbReference type="PANTHER" id="PTHR46577:SF2">
    <property type="entry name" value="TRANSCRIPTIONAL REGULATORY PROTEIN"/>
    <property type="match status" value="1"/>
</dbReference>
<proteinExistence type="inferred from homology"/>
<evidence type="ECO:0000256" key="2">
    <source>
        <dbReference type="ARBA" id="ARBA00022898"/>
    </source>
</evidence>
<evidence type="ECO:0000313" key="8">
    <source>
        <dbReference type="Proteomes" id="UP000247620"/>
    </source>
</evidence>
<evidence type="ECO:0000313" key="7">
    <source>
        <dbReference type="EMBL" id="PYB83341.1"/>
    </source>
</evidence>
<evidence type="ECO:0000259" key="6">
    <source>
        <dbReference type="PROSITE" id="PS50949"/>
    </source>
</evidence>
<dbReference type="EMBL" id="QJRO01000004">
    <property type="protein sequence ID" value="PYB83341.1"/>
    <property type="molecule type" value="Genomic_DNA"/>
</dbReference>
<feature type="domain" description="HTH gntR-type" evidence="6">
    <location>
        <begin position="8"/>
        <end position="76"/>
    </location>
</feature>
<dbReference type="Gene3D" id="3.90.1150.10">
    <property type="entry name" value="Aspartate Aminotransferase, domain 1"/>
    <property type="match status" value="1"/>
</dbReference>
<dbReference type="Gene3D" id="3.40.640.10">
    <property type="entry name" value="Type I PLP-dependent aspartate aminotransferase-like (Major domain)"/>
    <property type="match status" value="1"/>
</dbReference>
<keyword evidence="5" id="KW-0804">Transcription</keyword>
<evidence type="ECO:0000256" key="1">
    <source>
        <dbReference type="ARBA" id="ARBA00005384"/>
    </source>
</evidence>